<reference evidence="5" key="1">
    <citation type="submission" date="2023-09" db="EMBL/GenBank/DDBJ databases">
        <title>Arcobacter tbilisiensis sp. nov. isolated from chicken meat in Tbilisi, Georgia.</title>
        <authorList>
            <person name="Matthias R."/>
            <person name="Zautner A.E."/>
        </authorList>
    </citation>
    <scope>NUCLEOTIDE SEQUENCE</scope>
    <source>
        <strain evidence="5">LEO 101</strain>
        <strain evidence="3">LEO 49</strain>
        <strain evidence="6">LEO 50</strain>
        <strain evidence="4">LEO 53</strain>
    </source>
</reference>
<accession>A0AA96R9L0</accession>
<evidence type="ECO:0000313" key="6">
    <source>
        <dbReference type="EMBL" id="WNP40106.1"/>
    </source>
</evidence>
<evidence type="ECO:0000259" key="2">
    <source>
        <dbReference type="Pfam" id="PF00589"/>
    </source>
</evidence>
<dbReference type="EMBL" id="CP134853">
    <property type="protein sequence ID" value="WNL27340.1"/>
    <property type="molecule type" value="Genomic_DNA"/>
</dbReference>
<dbReference type="GO" id="GO:0015074">
    <property type="term" value="P:DNA integration"/>
    <property type="evidence" value="ECO:0007669"/>
    <property type="project" value="InterPro"/>
</dbReference>
<dbReference type="InterPro" id="IPR011010">
    <property type="entry name" value="DNA_brk_join_enz"/>
</dbReference>
<evidence type="ECO:0000256" key="1">
    <source>
        <dbReference type="ARBA" id="ARBA00023172"/>
    </source>
</evidence>
<evidence type="ECO:0000313" key="5">
    <source>
        <dbReference type="EMBL" id="WNP38014.1"/>
    </source>
</evidence>
<evidence type="ECO:0000313" key="4">
    <source>
        <dbReference type="EMBL" id="WNL31864.1"/>
    </source>
</evidence>
<dbReference type="AlphaFoldDB" id="A0AA96R9L0"/>
<dbReference type="InterPro" id="IPR002104">
    <property type="entry name" value="Integrase_catalytic"/>
</dbReference>
<dbReference type="EMBL" id="CP135131">
    <property type="protein sequence ID" value="WNP40106.1"/>
    <property type="molecule type" value="Genomic_DNA"/>
</dbReference>
<protein>
    <submittedName>
        <fullName evidence="5">Tyrosine-type recombinase/integrase</fullName>
    </submittedName>
</protein>
<gene>
    <name evidence="5" type="ORF">RJG58_10350</name>
    <name evidence="6" type="ORF">RMP69_10350</name>
    <name evidence="3" type="ORF">RMQ65_08565</name>
    <name evidence="4" type="ORF">RMQ67_10350</name>
</gene>
<dbReference type="Gene3D" id="1.10.443.10">
    <property type="entry name" value="Intergrase catalytic core"/>
    <property type="match status" value="1"/>
</dbReference>
<dbReference type="Pfam" id="PF00589">
    <property type="entry name" value="Phage_integrase"/>
    <property type="match status" value="1"/>
</dbReference>
<dbReference type="GO" id="GO:0006310">
    <property type="term" value="P:DNA recombination"/>
    <property type="evidence" value="ECO:0007669"/>
    <property type="project" value="UniProtKB-KW"/>
</dbReference>
<sequence length="409" mass="48669">MKKEEFIKRIPQELQEKIGLQRFKISLIKCLNKKQVDKAKLLLDFQCEKIFSDLNLQTKEKSVNYLKETLKKFLVKENIKDFEVIDEKALKVTHRITFQNLLEEAIEKQKKIFEAKLEALKKQGIDTNIKVDSTQGAYVAILKKVNENFGLNYDISDLNLEKVQEFCDKLNSTYVRHLKSVFNSANKKNDKIINWFARIEKSTYDKFSKINKEINIFYYNEIEKILNNISVEEQYYFKTLLLTGMRNDELASIKKENIKNNTFYFYDSKSYFNKIVPIHKDLLDFINEKVKTLKDDEYLFFQNNKGKSRVNHIRYDRFNSRQCFKSIGKTLHKTRSTFVTYLNFFKSDFSEKDITSLTHKLSGQDQESYNKTLNISRLKKIIDSIDLKKIDIIQDQIENFNYQLEEVED</sequence>
<dbReference type="InterPro" id="IPR013762">
    <property type="entry name" value="Integrase-like_cat_sf"/>
</dbReference>
<keyword evidence="1" id="KW-0233">DNA recombination</keyword>
<feature type="domain" description="Tyr recombinase" evidence="2">
    <location>
        <begin position="220"/>
        <end position="342"/>
    </location>
</feature>
<proteinExistence type="predicted"/>
<evidence type="ECO:0000313" key="3">
    <source>
        <dbReference type="EMBL" id="WNL27340.1"/>
    </source>
</evidence>
<dbReference type="GO" id="GO:0003677">
    <property type="term" value="F:DNA binding"/>
    <property type="evidence" value="ECO:0007669"/>
    <property type="project" value="InterPro"/>
</dbReference>
<dbReference type="EMBL" id="CP134855">
    <property type="protein sequence ID" value="WNL31864.1"/>
    <property type="molecule type" value="Genomic_DNA"/>
</dbReference>
<dbReference type="SUPFAM" id="SSF56349">
    <property type="entry name" value="DNA breaking-rejoining enzymes"/>
    <property type="match status" value="1"/>
</dbReference>
<dbReference type="EMBL" id="CP135130">
    <property type="protein sequence ID" value="WNP38014.1"/>
    <property type="molecule type" value="Genomic_DNA"/>
</dbReference>
<name>A0AA96R9L0_9BACT</name>
<organism evidence="5">
    <name type="scientific">Arcobacter sp. AZ-2023</name>
    <dbReference type="NCBI Taxonomy" id="3074453"/>
    <lineage>
        <taxon>Bacteria</taxon>
        <taxon>Pseudomonadati</taxon>
        <taxon>Campylobacterota</taxon>
        <taxon>Epsilonproteobacteria</taxon>
        <taxon>Campylobacterales</taxon>
        <taxon>Arcobacteraceae</taxon>
        <taxon>Arcobacter</taxon>
    </lineage>
</organism>